<accession>A0A482IZ89</accession>
<sequence>MAAMPAPVIRIDLSPPYRVAGQSARHQSVWLLARIWLAATRDQDDLRSAEVRARFADATDVRMIVSRAFADFARWQVPVGWGADKDVDVSGLRTAGRSKGPFWMPTATAQRLRFIVNGKALGVAGVARWLGKSVTGDAAASPVTAGNDGGLRYVMRDMDFWRHLTQAMRGAQDGFAGTLEAGVAESFRAAQRSAADDFQHALSLLKESLAWRRSDRLDRSRAALQRFQRLVARGGVNAALPTFAAMVHVVRAWEHYARADLSSALAELTRLTADAELRPVVRYNPRVRFETLNLDALVHKSLALRPDATQTTDTPTRRVAACRALESFSSALQAAYEADSVDAVQHAAANIGWSLWLFWRQGLVDEARTLSAGDVQRQAMRWLGLSEWICDRFGVGGGSAWNTVFLLRIARGDIADEPPISLRAFRARRPLSVAEAIDALRPFHAPFAPAKGFVRWSSVAAFALEEHDAGHVRYNALQLANLLLESVWYLAHEQGDSMQAYSTMERLVAQIAVLRPGERGFFHAEIRAFPPELRTAASHAGPRRQRAGIAPA</sequence>
<dbReference type="AlphaFoldDB" id="A0A482IZ89"/>
<dbReference type="OrthoDB" id="8827675at2"/>
<name>A0A482IZ89_9BURK</name>
<evidence type="ECO:0000313" key="2">
    <source>
        <dbReference type="Proteomes" id="UP000253772"/>
    </source>
</evidence>
<proteinExistence type="predicted"/>
<organism evidence="1 2">
    <name type="scientific">Cupriavidus metallidurans</name>
    <dbReference type="NCBI Taxonomy" id="119219"/>
    <lineage>
        <taxon>Bacteria</taxon>
        <taxon>Pseudomonadati</taxon>
        <taxon>Pseudomonadota</taxon>
        <taxon>Betaproteobacteria</taxon>
        <taxon>Burkholderiales</taxon>
        <taxon>Burkholderiaceae</taxon>
        <taxon>Cupriavidus</taxon>
    </lineage>
</organism>
<dbReference type="RefSeq" id="WP_017515010.1">
    <property type="nucleotide sequence ID" value="NZ_CP037901.1"/>
</dbReference>
<evidence type="ECO:0000313" key="1">
    <source>
        <dbReference type="EMBL" id="QBP13256.1"/>
    </source>
</evidence>
<protein>
    <submittedName>
        <fullName evidence="1">Uncharacterized protein</fullName>
    </submittedName>
</protein>
<dbReference type="EMBL" id="CP037901">
    <property type="protein sequence ID" value="QBP13256.1"/>
    <property type="molecule type" value="Genomic_DNA"/>
</dbReference>
<gene>
    <name evidence="1" type="ORF">DDF84_026845</name>
</gene>
<dbReference type="Proteomes" id="UP000253772">
    <property type="component" value="Chromosome c2"/>
</dbReference>
<reference evidence="1 2" key="1">
    <citation type="submission" date="2019-03" db="EMBL/GenBank/DDBJ databases">
        <title>Comparative insights into the high quality Complete genome sequence of highly metal resistant Cupriavidus metallidurans strain BS1 isolated from a gold-copper mine.</title>
        <authorList>
            <person name="Mazhar H.S."/>
            <person name="Rensing C."/>
        </authorList>
    </citation>
    <scope>NUCLEOTIDE SEQUENCE [LARGE SCALE GENOMIC DNA]</scope>
    <source>
        <strain evidence="1 2">BS1</strain>
    </source>
</reference>